<protein>
    <submittedName>
        <fullName evidence="1">Right-handed parallel beta-helix repeat-containing protein</fullName>
    </submittedName>
</protein>
<reference evidence="1 2" key="1">
    <citation type="submission" date="2024-04" db="EMBL/GenBank/DDBJ databases">
        <title>Salinicola lusitanus LLJ914,a marine bacterium isolated from the Okinawa Trough.</title>
        <authorList>
            <person name="Li J."/>
        </authorList>
    </citation>
    <scope>NUCLEOTIDE SEQUENCE [LARGE SCALE GENOMIC DNA]</scope>
    <source>
        <strain evidence="1 2">LLJ914</strain>
    </source>
</reference>
<organism evidence="1 2">
    <name type="scientific">Salinicola lusitanus</name>
    <dbReference type="NCBI Taxonomy" id="1949085"/>
    <lineage>
        <taxon>Bacteria</taxon>
        <taxon>Pseudomonadati</taxon>
        <taxon>Pseudomonadota</taxon>
        <taxon>Gammaproteobacteria</taxon>
        <taxon>Oceanospirillales</taxon>
        <taxon>Halomonadaceae</taxon>
        <taxon>Salinicola</taxon>
    </lineage>
</organism>
<dbReference type="Gene3D" id="2.160.20.10">
    <property type="entry name" value="Single-stranded right-handed beta-helix, Pectin lyase-like"/>
    <property type="match status" value="1"/>
</dbReference>
<evidence type="ECO:0000313" key="2">
    <source>
        <dbReference type="Proteomes" id="UP001453229"/>
    </source>
</evidence>
<accession>A0ABZ3CQR5</accession>
<keyword evidence="2" id="KW-1185">Reference proteome</keyword>
<evidence type="ECO:0000313" key="1">
    <source>
        <dbReference type="EMBL" id="XAD53498.1"/>
    </source>
</evidence>
<name>A0ABZ3CQR5_9GAMM</name>
<dbReference type="Proteomes" id="UP001453229">
    <property type="component" value="Chromosome"/>
</dbReference>
<gene>
    <name evidence="1" type="ORF">AAGT95_16870</name>
</gene>
<dbReference type="SUPFAM" id="SSF51126">
    <property type="entry name" value="Pectin lyase-like"/>
    <property type="match status" value="1"/>
</dbReference>
<proteinExistence type="predicted"/>
<dbReference type="RefSeq" id="WP_342594557.1">
    <property type="nucleotide sequence ID" value="NZ_CP151919.1"/>
</dbReference>
<dbReference type="InterPro" id="IPR012334">
    <property type="entry name" value="Pectin_lyas_fold"/>
</dbReference>
<dbReference type="InterPro" id="IPR011050">
    <property type="entry name" value="Pectin_lyase_fold/virulence"/>
</dbReference>
<dbReference type="EMBL" id="CP151919">
    <property type="protein sequence ID" value="XAD53498.1"/>
    <property type="molecule type" value="Genomic_DNA"/>
</dbReference>
<sequence length="790" mass="87083">MELKTFFAQGTDGRVIPHARVTVYSLEDGDPLATLRDAAGDPLDNPFSAGDDGQIQFAAPNGHYRIEVRSDDSHQRLNTQFFDQGEVHSASGQQSLTEALDQRLLVVDSVDTLRRWPANRVPDGCAVICRRFHHDLADEVDVELKRCVARDDPSRAGQRAWLAGDAERDERAGHHHFTLWADDGAAYQHYSHDVHLLKVGFRADYGHGDDGRAGTDESAWLQETLDKTPYRTKYLPSLPAGRGLYVGSQRIRLCSGTRIIGDGALANSRIVSDYVGASFRDGLFWLREPHVVAAWAEGRPAGDVDLGFSHDIELRGLTFEASDFASAAATLVCVRGVDYHDNHHVRCGGIKFFHELELNRRYSLAHEDDPTTDNAVIAGFDPDTPDDLNQGIRISHLTGGADRYSYTPGDGKAAVAVRLNFVSDFSIAHVRMDYCNISGWGGSARPGKGGELRWMRRLRDGYISDVHCTRSNGAIYFNNAHNVKIFGCSARDVSDTAFDFEGCTYCLFDGIHSVNAGNFGISIFYATRGNVIKNFHARQTAEAARLRERYATKRFKPGLGKTLFRRLAGFEDPDFEQDVVLDTGSFVYEGEGFGLVAVDSWVNVTYRNVNHHNVVMDLRAHSNAREQYLQDNRFTFTKPASDGDTLVAIGPNGASYARWQGGVIESTVEQPSGVIPLLAQARAYGGVTIVDIIECRIDVPGVDTSILIGDARRSGRSPGHAFRLHGNLVTAGSRLVALNINQRSGGAALQWEALNNRDLSFSPVDVETDQNEGIARYRGLRVGLKATRPR</sequence>